<dbReference type="GO" id="GO:0008569">
    <property type="term" value="F:minus-end-directed microtubule motor activity"/>
    <property type="evidence" value="ECO:0007669"/>
    <property type="project" value="InterPro"/>
</dbReference>
<dbReference type="FunFam" id="1.20.1270.280:FF:000006">
    <property type="entry name" value="Dynein cytoplasmic 2 heavy chain 1"/>
    <property type="match status" value="1"/>
</dbReference>
<evidence type="ECO:0000259" key="3">
    <source>
        <dbReference type="Pfam" id="PF03028"/>
    </source>
</evidence>
<dbReference type="Gene3D" id="1.20.1270.280">
    <property type="match status" value="1"/>
</dbReference>
<dbReference type="Gene3D" id="1.10.8.1220">
    <property type="match status" value="1"/>
</dbReference>
<dbReference type="GO" id="GO:0007018">
    <property type="term" value="P:microtubule-based movement"/>
    <property type="evidence" value="ECO:0007669"/>
    <property type="project" value="InterPro"/>
</dbReference>
<dbReference type="InterPro" id="IPR026983">
    <property type="entry name" value="DHC"/>
</dbReference>
<dbReference type="Pfam" id="PF18199">
    <property type="entry name" value="Dynein_C"/>
    <property type="match status" value="1"/>
</dbReference>
<evidence type="ECO:0000259" key="4">
    <source>
        <dbReference type="Pfam" id="PF18198"/>
    </source>
</evidence>
<dbReference type="FunFam" id="1.10.8.720:FF:000006">
    <property type="entry name" value="cytoplasmic dynein 2 heavy chain 1"/>
    <property type="match status" value="1"/>
</dbReference>
<dbReference type="PANTHER" id="PTHR45703">
    <property type="entry name" value="DYNEIN HEAVY CHAIN"/>
    <property type="match status" value="1"/>
</dbReference>
<evidence type="ECO:0000256" key="2">
    <source>
        <dbReference type="SAM" id="Phobius"/>
    </source>
</evidence>
<dbReference type="EnsemblMetazoa" id="Aqu2.1.33767_001">
    <property type="protein sequence ID" value="Aqu2.1.33767_001"/>
    <property type="gene ID" value="Aqu2.1.33767"/>
</dbReference>
<accession>A0A1X7V2G9</accession>
<proteinExistence type="predicted"/>
<sequence>MYQFSLAAFMRLFCRALESREHIGNTELRLRSLRTTFESLVYHSVIRSLFKADSLVFALHLVHGMRPELFQDKEWELFTGQLVEGVFRRQDSIKALKDTLPAWCNPEQASQITTLSSNFPTLYSNLDLSNTNLWAAFSRSSQCEREFPPTVLKRITPFQQVLVIQALQPDRLQCAMEQFVHFALSLKELYPSSLNLKKLYATETLPSEPILLIISPGADPSQELQELAEEVVGGDNYHQVAMGQGQADIALQCLMDSAQSGQWLCLKNLHLVVPWLPVLEKKLNSLDPHPNFRLWLTTEAHPKFSQILLQSSLKITYEAPPGIKRNIQRSYESWTAEYVEEGKSVTRAQALFVLSWFHGVVQERRVYIPQGWSKFYEFSLADMRAGANLIDRLIGRQTSAIDWEFMTGLMENAIYGGRVDNTYDMRVLSSYLHQYFNSGVVTGQTGYTHQSGKKSLPIGHIPVSSKLQDFLGVVSSLPETDKPLYFGLPANIDRSRQRTVSSQVIGQLRLLQRGSTGSVKFDREAWSQRLSPLLNLWRKLNQGSDLLKKKVSLPSEKIQSPVTAFIALENYNAIKLIHLVHSSLGLLNKVLKGSSLLMPSTHQLAQSLLNHQVPPTWSSQWEGPEEPSVYLRTLIGKALALSTWQEKSTQGVLLKEKPLDLSEVFNPATFLNALRQETARLLKISMDSLVFYCSWRVSSVSKKLVLPVQVCNLQLEGYSFESGCLVESRHDSPSVITLPPCIMGWVSPDTPPAYHPQESIPLPVYASENREKLVIQVDVPCVQSASICIQEYGTDSNCTDSLMLLVPRSRLENNDYGLLVKDFASVTGFNIGSVTARYFTVKIGNRSTSKHYGLTEKVPIPSDIGSGLLTISLNYFFSITHTTIECANESPDLYHVKVQSQYLITLQIFDNPVLHYRENPNILECQFNHPISNVLIEFKLNDKVLGYCGSYMVSPLDDNSKEISIFYNAMSDVCALKIKRVIDANRGEYACSVMIPYPTGNAFLKLNSSSFTPTSSPSPKTQPATIGIVFGAIATVVAIVIIISVIILVLHKKKLCCNKSTPAGSSESETTQLTHDSEADGVITESQQNDKK</sequence>
<feature type="domain" description="Dynein heavy chain region D6 P-loop" evidence="3">
    <location>
        <begin position="207"/>
        <end position="316"/>
    </location>
</feature>
<keyword evidence="2" id="KW-0472">Membrane</keyword>
<dbReference type="GO" id="GO:0045505">
    <property type="term" value="F:dynein intermediate chain binding"/>
    <property type="evidence" value="ECO:0007669"/>
    <property type="project" value="InterPro"/>
</dbReference>
<dbReference type="FunFam" id="3.40.50.300:FF:000710">
    <property type="entry name" value="Cytoplasmic dynein 2 heavy chain 1"/>
    <property type="match status" value="1"/>
</dbReference>
<dbReference type="PANTHER" id="PTHR45703:SF22">
    <property type="entry name" value="DYNEIN CYTOPLASMIC 2 HEAVY CHAIN 1"/>
    <property type="match status" value="1"/>
</dbReference>
<dbReference type="InterPro" id="IPR043160">
    <property type="entry name" value="Dynein_C_barrel"/>
</dbReference>
<dbReference type="InterPro" id="IPR041228">
    <property type="entry name" value="Dynein_C"/>
</dbReference>
<dbReference type="InterPro" id="IPR041658">
    <property type="entry name" value="AAA_lid_11"/>
</dbReference>
<dbReference type="GO" id="GO:0030286">
    <property type="term" value="C:dynein complex"/>
    <property type="evidence" value="ECO:0007669"/>
    <property type="project" value="InterPro"/>
</dbReference>
<dbReference type="InParanoid" id="A0A1X7V2G9"/>
<dbReference type="InterPro" id="IPR042219">
    <property type="entry name" value="AAA_lid_11_sf"/>
</dbReference>
<dbReference type="OrthoDB" id="10252139at2759"/>
<keyword evidence="2" id="KW-1133">Transmembrane helix</keyword>
<evidence type="ECO:0008006" key="7">
    <source>
        <dbReference type="Google" id="ProtNLM"/>
    </source>
</evidence>
<evidence type="ECO:0000259" key="5">
    <source>
        <dbReference type="Pfam" id="PF18199"/>
    </source>
</evidence>
<feature type="region of interest" description="Disordered" evidence="1">
    <location>
        <begin position="1061"/>
        <end position="1092"/>
    </location>
</feature>
<protein>
    <recommendedName>
        <fullName evidence="7">Dynein heavy chain region D6 P-loop domain-containing protein</fullName>
    </recommendedName>
</protein>
<dbReference type="Gene3D" id="1.10.8.720">
    <property type="entry name" value="Region D6 of dynein motor"/>
    <property type="match status" value="1"/>
</dbReference>
<dbReference type="Gene3D" id="3.10.490.20">
    <property type="match status" value="1"/>
</dbReference>
<dbReference type="Pfam" id="PF18198">
    <property type="entry name" value="AAA_lid_11"/>
    <property type="match status" value="1"/>
</dbReference>
<name>A0A1X7V2G9_AMPQE</name>
<dbReference type="Pfam" id="PF03028">
    <property type="entry name" value="Dynein_heavy"/>
    <property type="match status" value="1"/>
</dbReference>
<dbReference type="InterPro" id="IPR027417">
    <property type="entry name" value="P-loop_NTPase"/>
</dbReference>
<dbReference type="Gene3D" id="3.40.50.300">
    <property type="entry name" value="P-loop containing nucleotide triphosphate hydrolases"/>
    <property type="match status" value="1"/>
</dbReference>
<feature type="compositionally biased region" description="Polar residues" evidence="1">
    <location>
        <begin position="1061"/>
        <end position="1074"/>
    </location>
</feature>
<dbReference type="STRING" id="400682.A0A1X7V2G9"/>
<dbReference type="AlphaFoldDB" id="A0A1X7V2G9"/>
<feature type="domain" description="Dynein heavy chain C-terminal" evidence="5">
    <location>
        <begin position="501"/>
        <end position="790"/>
    </location>
</feature>
<evidence type="ECO:0000256" key="1">
    <source>
        <dbReference type="SAM" id="MobiDB-lite"/>
    </source>
</evidence>
<organism evidence="6">
    <name type="scientific">Amphimedon queenslandica</name>
    <name type="common">Sponge</name>
    <dbReference type="NCBI Taxonomy" id="400682"/>
    <lineage>
        <taxon>Eukaryota</taxon>
        <taxon>Metazoa</taxon>
        <taxon>Porifera</taxon>
        <taxon>Demospongiae</taxon>
        <taxon>Heteroscleromorpha</taxon>
        <taxon>Haplosclerida</taxon>
        <taxon>Niphatidae</taxon>
        <taxon>Amphimedon</taxon>
    </lineage>
</organism>
<reference evidence="6" key="1">
    <citation type="submission" date="2017-05" db="UniProtKB">
        <authorList>
            <consortium name="EnsemblMetazoa"/>
        </authorList>
    </citation>
    <scope>IDENTIFICATION</scope>
</reference>
<feature type="transmembrane region" description="Helical" evidence="2">
    <location>
        <begin position="1026"/>
        <end position="1050"/>
    </location>
</feature>
<dbReference type="InterPro" id="IPR004273">
    <property type="entry name" value="Dynein_heavy_D6_P-loop"/>
</dbReference>
<feature type="domain" description="Dynein heavy chain AAA lid" evidence="4">
    <location>
        <begin position="349"/>
        <end position="491"/>
    </location>
</feature>
<evidence type="ECO:0000313" key="6">
    <source>
        <dbReference type="EnsemblMetazoa" id="Aqu2.1.33767_001"/>
    </source>
</evidence>
<dbReference type="GO" id="GO:0051959">
    <property type="term" value="F:dynein light intermediate chain binding"/>
    <property type="evidence" value="ECO:0007669"/>
    <property type="project" value="InterPro"/>
</dbReference>
<keyword evidence="2" id="KW-0812">Transmembrane</keyword>